<evidence type="ECO:0000313" key="2">
    <source>
        <dbReference type="EMBL" id="OGF31005.1"/>
    </source>
</evidence>
<evidence type="ECO:0000256" key="1">
    <source>
        <dbReference type="SAM" id="MobiDB-lite"/>
    </source>
</evidence>
<dbReference type="AlphaFoldDB" id="A0A1F5SW92"/>
<comment type="caution">
    <text evidence="2">The sequence shown here is derived from an EMBL/GenBank/DDBJ whole genome shotgun (WGS) entry which is preliminary data.</text>
</comment>
<accession>A0A1F5SW92</accession>
<proteinExistence type="predicted"/>
<gene>
    <name evidence="2" type="ORF">A2478_01015</name>
</gene>
<reference evidence="2 3" key="1">
    <citation type="journal article" date="2016" name="Nat. Commun.">
        <title>Thousands of microbial genomes shed light on interconnected biogeochemical processes in an aquifer system.</title>
        <authorList>
            <person name="Anantharaman K."/>
            <person name="Brown C.T."/>
            <person name="Hug L.A."/>
            <person name="Sharon I."/>
            <person name="Castelle C.J."/>
            <person name="Probst A.J."/>
            <person name="Thomas B.C."/>
            <person name="Singh A."/>
            <person name="Wilkins M.J."/>
            <person name="Karaoz U."/>
            <person name="Brodie E.L."/>
            <person name="Williams K.H."/>
            <person name="Hubbard S.S."/>
            <person name="Banfield J.F."/>
        </authorList>
    </citation>
    <scope>NUCLEOTIDE SEQUENCE [LARGE SCALE GENOMIC DNA]</scope>
</reference>
<protein>
    <submittedName>
        <fullName evidence="2">Uncharacterized protein</fullName>
    </submittedName>
</protein>
<name>A0A1F5SW92_9BACT</name>
<dbReference type="Proteomes" id="UP000179001">
    <property type="component" value="Unassembled WGS sequence"/>
</dbReference>
<sequence length="68" mass="8063">MPNLFNPFPTTFNSDEVFQEHKRILDQNDGTPRNFNPDLTFRNQCERPSNLTRRLMPCNRRAPKQNGE</sequence>
<evidence type="ECO:0000313" key="3">
    <source>
        <dbReference type="Proteomes" id="UP000179001"/>
    </source>
</evidence>
<feature type="compositionally biased region" description="Polar residues" evidence="1">
    <location>
        <begin position="41"/>
        <end position="52"/>
    </location>
</feature>
<dbReference type="EMBL" id="MFGJ01000008">
    <property type="protein sequence ID" value="OGF31005.1"/>
    <property type="molecule type" value="Genomic_DNA"/>
</dbReference>
<organism evidence="2 3">
    <name type="scientific">Candidatus Falkowbacteria bacterium RIFOXYC2_FULL_36_12</name>
    <dbReference type="NCBI Taxonomy" id="1798002"/>
    <lineage>
        <taxon>Bacteria</taxon>
        <taxon>Candidatus Falkowiibacteriota</taxon>
    </lineage>
</organism>
<feature type="region of interest" description="Disordered" evidence="1">
    <location>
        <begin position="27"/>
        <end position="68"/>
    </location>
</feature>